<dbReference type="FunFam" id="2.60.40.10:FF:000998">
    <property type="entry name" value="Immunoglobulin heavy constant epsilon"/>
    <property type="match status" value="1"/>
</dbReference>
<protein>
    <submittedName>
        <fullName evidence="10">Immunoglobulin heavy constant epsilon</fullName>
    </submittedName>
</protein>
<evidence type="ECO:0000313" key="11">
    <source>
        <dbReference type="Proteomes" id="UP000005225"/>
    </source>
</evidence>
<dbReference type="GO" id="GO:0019814">
    <property type="term" value="C:immunoglobulin complex"/>
    <property type="evidence" value="ECO:0007669"/>
    <property type="project" value="UniProtKB-ARBA"/>
</dbReference>
<dbReference type="FunFam" id="2.60.40.10:FF:001540">
    <property type="entry name" value="Immunoglobulin heavy constant gamma 1"/>
    <property type="match status" value="1"/>
</dbReference>
<keyword evidence="11" id="KW-1185">Reference proteome</keyword>
<dbReference type="GO" id="GO:0034987">
    <property type="term" value="F:immunoglobulin receptor binding"/>
    <property type="evidence" value="ECO:0007669"/>
    <property type="project" value="Ensembl"/>
</dbReference>
<dbReference type="Gene3D" id="2.60.40.10">
    <property type="entry name" value="Immunoglobulins"/>
    <property type="match status" value="4"/>
</dbReference>
<dbReference type="GO" id="GO:0042113">
    <property type="term" value="P:B cell activation"/>
    <property type="evidence" value="ECO:0007669"/>
    <property type="project" value="UniProtKB-ARBA"/>
</dbReference>
<evidence type="ECO:0000256" key="6">
    <source>
        <dbReference type="ARBA" id="ARBA00023157"/>
    </source>
</evidence>
<feature type="domain" description="Ig-like" evidence="9">
    <location>
        <begin position="210"/>
        <end position="310"/>
    </location>
</feature>
<keyword evidence="3" id="KW-1003">Cell membrane</keyword>
<evidence type="ECO:0000256" key="1">
    <source>
        <dbReference type="ARBA" id="ARBA00004236"/>
    </source>
</evidence>
<dbReference type="GeneTree" id="ENSGT00940000163076"/>
<feature type="domain" description="Ig-like" evidence="9">
    <location>
        <begin position="107"/>
        <end position="192"/>
    </location>
</feature>
<dbReference type="SUPFAM" id="SSF48726">
    <property type="entry name" value="Immunoglobulin"/>
    <property type="match status" value="4"/>
</dbReference>
<dbReference type="SMART" id="SM00407">
    <property type="entry name" value="IGc1"/>
    <property type="match status" value="4"/>
</dbReference>
<dbReference type="InterPro" id="IPR007110">
    <property type="entry name" value="Ig-like_dom"/>
</dbReference>
<keyword evidence="5 8" id="KW-0472">Membrane</keyword>
<reference evidence="11" key="1">
    <citation type="submission" date="2011-03" db="EMBL/GenBank/DDBJ databases">
        <title>Version 3 of the genome sequence of Otolemur garnettii (Bushbaby).</title>
        <authorList>
            <consortium name="The Broad Institute Genome Sequencing Platform"/>
            <person name="Di Palma F."/>
            <person name="Johnson J."/>
            <person name="Lander E.S."/>
            <person name="Lindblad-Toh K."/>
            <person name="Jaffe D.B."/>
            <person name="Gnerre S."/>
            <person name="MacCallum I."/>
            <person name="Przybylski D."/>
            <person name="Ribeiro F.J."/>
            <person name="Burton J.N."/>
            <person name="Walker B.J."/>
            <person name="Sharpe T."/>
            <person name="Hall G."/>
        </authorList>
    </citation>
    <scope>NUCLEOTIDE SEQUENCE [LARGE SCALE GENOMIC DNA]</scope>
</reference>
<dbReference type="HOGENOM" id="CLU_030625_3_0_1"/>
<feature type="transmembrane region" description="Helical" evidence="8">
    <location>
        <begin position="438"/>
        <end position="461"/>
    </location>
</feature>
<keyword evidence="8" id="KW-1133">Transmembrane helix</keyword>
<dbReference type="PANTHER" id="PTHR23411">
    <property type="entry name" value="TAPASIN"/>
    <property type="match status" value="1"/>
</dbReference>
<evidence type="ECO:0000256" key="5">
    <source>
        <dbReference type="ARBA" id="ARBA00023136"/>
    </source>
</evidence>
<accession>H0X0P0</accession>
<dbReference type="STRING" id="30611.ENSOGAP00000008494"/>
<keyword evidence="4" id="KW-0964">Secreted</keyword>
<evidence type="ECO:0000259" key="9">
    <source>
        <dbReference type="PROSITE" id="PS50835"/>
    </source>
</evidence>
<evidence type="ECO:0000256" key="7">
    <source>
        <dbReference type="ARBA" id="ARBA00023319"/>
    </source>
</evidence>
<reference evidence="10" key="3">
    <citation type="submission" date="2025-09" db="UniProtKB">
        <authorList>
            <consortium name="Ensembl"/>
        </authorList>
    </citation>
    <scope>IDENTIFICATION</scope>
</reference>
<dbReference type="InterPro" id="IPR003006">
    <property type="entry name" value="Ig/MHC_CS"/>
</dbReference>
<dbReference type="InterPro" id="IPR003597">
    <property type="entry name" value="Ig_C1-set"/>
</dbReference>
<proteinExistence type="predicted"/>
<dbReference type="eggNOG" id="ENOG502R54U">
    <property type="taxonomic scope" value="Eukaryota"/>
</dbReference>
<keyword evidence="7" id="KW-0393">Immunoglobulin domain</keyword>
<dbReference type="Proteomes" id="UP000005225">
    <property type="component" value="Unassembled WGS sequence"/>
</dbReference>
<name>H0X0P0_OTOGA</name>
<dbReference type="EMBL" id="AAQR03183820">
    <property type="status" value="NOT_ANNOTATED_CDS"/>
    <property type="molecule type" value="Genomic_DNA"/>
</dbReference>
<reference evidence="10" key="2">
    <citation type="submission" date="2025-08" db="UniProtKB">
        <authorList>
            <consortium name="Ensembl"/>
        </authorList>
    </citation>
    <scope>IDENTIFICATION</scope>
</reference>
<evidence type="ECO:0000256" key="2">
    <source>
        <dbReference type="ARBA" id="ARBA00004613"/>
    </source>
</evidence>
<dbReference type="InParanoid" id="H0X0P0"/>
<dbReference type="PROSITE" id="PS50835">
    <property type="entry name" value="IG_LIKE"/>
    <property type="match status" value="4"/>
</dbReference>
<dbReference type="GO" id="GO:1903131">
    <property type="term" value="P:mononuclear cell differentiation"/>
    <property type="evidence" value="ECO:0007669"/>
    <property type="project" value="UniProtKB-ARBA"/>
</dbReference>
<dbReference type="FunFam" id="2.60.40.10:FF:001690">
    <property type="entry name" value="Immunoglobulin heavy constant epsilon"/>
    <property type="match status" value="1"/>
</dbReference>
<dbReference type="AlphaFoldDB" id="H0X0P0"/>
<organism evidence="10 11">
    <name type="scientific">Otolemur garnettii</name>
    <name type="common">Small-eared galago</name>
    <name type="synonym">Garnett's greater bushbaby</name>
    <dbReference type="NCBI Taxonomy" id="30611"/>
    <lineage>
        <taxon>Eukaryota</taxon>
        <taxon>Metazoa</taxon>
        <taxon>Chordata</taxon>
        <taxon>Craniata</taxon>
        <taxon>Vertebrata</taxon>
        <taxon>Euteleostomi</taxon>
        <taxon>Mammalia</taxon>
        <taxon>Eutheria</taxon>
        <taxon>Euarchontoglires</taxon>
        <taxon>Primates</taxon>
        <taxon>Strepsirrhini</taxon>
        <taxon>Lorisiformes</taxon>
        <taxon>Galagidae</taxon>
        <taxon>Otolemur</taxon>
    </lineage>
</organism>
<dbReference type="GO" id="GO:0005615">
    <property type="term" value="C:extracellular space"/>
    <property type="evidence" value="ECO:0007669"/>
    <property type="project" value="UniProtKB-ARBA"/>
</dbReference>
<keyword evidence="8" id="KW-0812">Transmembrane</keyword>
<dbReference type="FunCoup" id="H0X0P0">
    <property type="interactions" value="20"/>
</dbReference>
<dbReference type="PROSITE" id="PS00290">
    <property type="entry name" value="IG_MHC"/>
    <property type="match status" value="2"/>
</dbReference>
<dbReference type="InterPro" id="IPR036179">
    <property type="entry name" value="Ig-like_dom_sf"/>
</dbReference>
<dbReference type="InterPro" id="IPR013783">
    <property type="entry name" value="Ig-like_fold"/>
</dbReference>
<evidence type="ECO:0000256" key="4">
    <source>
        <dbReference type="ARBA" id="ARBA00022525"/>
    </source>
</evidence>
<comment type="subcellular location">
    <subcellularLocation>
        <location evidence="1">Cell membrane</location>
    </subcellularLocation>
    <subcellularLocation>
        <location evidence="2">Secreted</location>
    </subcellularLocation>
</comment>
<sequence length="465" mass="51192">TQGPSAVFPLAPCCSTNNNNFLTLGCLVLGYFPEPVTVTWDTGSLNKTVMTFPAISLGTSGLYATTSSVTAMGAWAKQQFTCSVVHAPSNSHVNKTFAACSTHFSLPVVKLFHSSCDPNEGTSSTVQLLCLISSYSPGAIKVTWLVDGQVDNSASQYTAPAKVEGKLASIQSEFNISLDEWVSERTYTCQVTYRGHIFEDSTRWCTDSEPRGVTAYLSPPSPLELYVHKSPKITCLVVDLASKEHVSLVWSRDSGKPVMPGPLVFKKQYNGTVTVTSTLPVDASDWIMGETYQCKVNHPDLPRDLIRTITKAPGKRVPPEVYVFPPPEEQEQEPRDNLTLTCLIQNFFPADISVQWLCDKMPVQDSQQSTTLPRKAHSSSPTFFVFSRLEVARADWEQNKEFACCVVHEALSSSNRTLEKVVSKKPAEEAGSEEPGGLWTSLCFFFMLFLLSMSYSTAITLSKVR</sequence>
<dbReference type="Pfam" id="PF07654">
    <property type="entry name" value="C1-set"/>
    <property type="match status" value="4"/>
</dbReference>
<dbReference type="InterPro" id="IPR050380">
    <property type="entry name" value="Immune_Resp_Modulators"/>
</dbReference>
<evidence type="ECO:0000256" key="3">
    <source>
        <dbReference type="ARBA" id="ARBA00022475"/>
    </source>
</evidence>
<evidence type="ECO:0000313" key="10">
    <source>
        <dbReference type="Ensembl" id="ENSOGAP00000008494.2"/>
    </source>
</evidence>
<dbReference type="FunFam" id="2.60.40.10:FF:000463">
    <property type="entry name" value="Immunoglobulin heavy constant gamma 1"/>
    <property type="match status" value="1"/>
</dbReference>
<dbReference type="Ensembl" id="ENSOGAT00000009492.2">
    <property type="protein sequence ID" value="ENSOGAP00000008494.2"/>
    <property type="gene ID" value="ENSOGAG00000009488.2"/>
</dbReference>
<dbReference type="GO" id="GO:0005886">
    <property type="term" value="C:plasma membrane"/>
    <property type="evidence" value="ECO:0007669"/>
    <property type="project" value="UniProtKB-SubCell"/>
</dbReference>
<evidence type="ECO:0000256" key="8">
    <source>
        <dbReference type="SAM" id="Phobius"/>
    </source>
</evidence>
<keyword evidence="6" id="KW-1015">Disulfide bond</keyword>
<feature type="domain" description="Ig-like" evidence="9">
    <location>
        <begin position="4"/>
        <end position="98"/>
    </location>
</feature>
<feature type="domain" description="Ig-like" evidence="9">
    <location>
        <begin position="319"/>
        <end position="423"/>
    </location>
</feature>
<dbReference type="OMA" id="ITQGQWV"/>